<sequence>MSVAALVSKIEEILKKEGLSERKACLDAGISIDFIRDMRRNGNTPKTDKLLKLAQSLNVDINIFLHMLNDKIPLNDSTPISPLPFSTIYIIGQVQAGQWTQATEWPKEDWIPFPFPIDTRYKDCPTFALKVKGDSMNLLYPDGSIVIAVNFCDLARNPENGECVVTIRRDPLTDCYEATLKIVQIREDGSVLLWPRSNNPDFTKPIQLPKMTTKYQGNGMDGDTSSAPDVFIQSLVIWSLNSVQKTPI</sequence>
<dbReference type="PROSITE" id="PS50943">
    <property type="entry name" value="HTH_CROC1"/>
    <property type="match status" value="1"/>
</dbReference>
<dbReference type="InterPro" id="IPR036286">
    <property type="entry name" value="LexA/Signal_pep-like_sf"/>
</dbReference>
<dbReference type="Gene3D" id="1.10.260.40">
    <property type="entry name" value="lambda repressor-like DNA-binding domains"/>
    <property type="match status" value="1"/>
</dbReference>
<dbReference type="InterPro" id="IPR015927">
    <property type="entry name" value="Peptidase_S24_S26A/B/C"/>
</dbReference>
<reference evidence="3" key="1">
    <citation type="submission" date="2014-06" db="EMBL/GenBank/DDBJ databases">
        <authorList>
            <person name="Winans N.J."/>
            <person name="Newell P.D."/>
            <person name="Douglas A.E."/>
        </authorList>
    </citation>
    <scope>NUCLEOTIDE SEQUENCE [LARGE SCALE GENOMIC DNA]</scope>
    <source>
        <strain evidence="3">DmL_052</strain>
    </source>
</reference>
<name>A0A251ZT26_9PROT</name>
<evidence type="ECO:0000259" key="1">
    <source>
        <dbReference type="PROSITE" id="PS50943"/>
    </source>
</evidence>
<dbReference type="InterPro" id="IPR001387">
    <property type="entry name" value="Cro/C1-type_HTH"/>
</dbReference>
<keyword evidence="3" id="KW-1185">Reference proteome</keyword>
<dbReference type="CDD" id="cd06529">
    <property type="entry name" value="S24_LexA-like"/>
    <property type="match status" value="1"/>
</dbReference>
<dbReference type="InterPro" id="IPR010982">
    <property type="entry name" value="Lambda_DNA-bd_dom_sf"/>
</dbReference>
<feature type="domain" description="HTH cro/C1-type" evidence="1">
    <location>
        <begin position="10"/>
        <end position="64"/>
    </location>
</feature>
<comment type="caution">
    <text evidence="2">The sequence shown here is derived from an EMBL/GenBank/DDBJ whole genome shotgun (WGS) entry which is preliminary data.</text>
</comment>
<evidence type="ECO:0000313" key="3">
    <source>
        <dbReference type="Proteomes" id="UP000194946"/>
    </source>
</evidence>
<dbReference type="SUPFAM" id="SSF47413">
    <property type="entry name" value="lambda repressor-like DNA-binding domains"/>
    <property type="match status" value="1"/>
</dbReference>
<dbReference type="Pfam" id="PF00717">
    <property type="entry name" value="Peptidase_S24"/>
    <property type="match status" value="1"/>
</dbReference>
<dbReference type="EMBL" id="JOPB01000018">
    <property type="protein sequence ID" value="OUI77815.1"/>
    <property type="molecule type" value="Genomic_DNA"/>
</dbReference>
<dbReference type="SMART" id="SM00530">
    <property type="entry name" value="HTH_XRE"/>
    <property type="match status" value="1"/>
</dbReference>
<organism evidence="2 3">
    <name type="scientific">Commensalibacter intestini</name>
    <dbReference type="NCBI Taxonomy" id="479936"/>
    <lineage>
        <taxon>Bacteria</taxon>
        <taxon>Pseudomonadati</taxon>
        <taxon>Pseudomonadota</taxon>
        <taxon>Alphaproteobacteria</taxon>
        <taxon>Acetobacterales</taxon>
        <taxon>Acetobacteraceae</taxon>
    </lineage>
</organism>
<dbReference type="SUPFAM" id="SSF51306">
    <property type="entry name" value="LexA/Signal peptidase"/>
    <property type="match status" value="1"/>
</dbReference>
<protein>
    <recommendedName>
        <fullName evidence="1">HTH cro/C1-type domain-containing protein</fullName>
    </recommendedName>
</protein>
<dbReference type="Proteomes" id="UP000194946">
    <property type="component" value="Unassembled WGS sequence"/>
</dbReference>
<gene>
    <name evidence="2" type="ORF">HK18_01400</name>
</gene>
<accession>A0A251ZT26</accession>
<dbReference type="InterPro" id="IPR039418">
    <property type="entry name" value="LexA-like"/>
</dbReference>
<dbReference type="CDD" id="cd00093">
    <property type="entry name" value="HTH_XRE"/>
    <property type="match status" value="1"/>
</dbReference>
<dbReference type="Gene3D" id="2.10.109.10">
    <property type="entry name" value="Umud Fragment, subunit A"/>
    <property type="match status" value="1"/>
</dbReference>
<evidence type="ECO:0000313" key="2">
    <source>
        <dbReference type="EMBL" id="OUI77815.1"/>
    </source>
</evidence>
<dbReference type="RefSeq" id="WP_086632667.1">
    <property type="nucleotide sequence ID" value="NZ_JOPB01000018.1"/>
</dbReference>
<dbReference type="GO" id="GO:0003677">
    <property type="term" value="F:DNA binding"/>
    <property type="evidence" value="ECO:0007669"/>
    <property type="project" value="InterPro"/>
</dbReference>
<dbReference type="AlphaFoldDB" id="A0A251ZT26"/>
<proteinExistence type="predicted"/>